<dbReference type="SUPFAM" id="SSF46689">
    <property type="entry name" value="Homeodomain-like"/>
    <property type="match status" value="1"/>
</dbReference>
<dbReference type="Proteomes" id="UP001500279">
    <property type="component" value="Unassembled WGS sequence"/>
</dbReference>
<organism evidence="6 7">
    <name type="scientific">Ideonella azotifigens</name>
    <dbReference type="NCBI Taxonomy" id="513160"/>
    <lineage>
        <taxon>Bacteria</taxon>
        <taxon>Pseudomonadati</taxon>
        <taxon>Pseudomonadota</taxon>
        <taxon>Betaproteobacteria</taxon>
        <taxon>Burkholderiales</taxon>
        <taxon>Sphaerotilaceae</taxon>
        <taxon>Ideonella</taxon>
    </lineage>
</organism>
<evidence type="ECO:0000256" key="1">
    <source>
        <dbReference type="ARBA" id="ARBA00023015"/>
    </source>
</evidence>
<keyword evidence="1" id="KW-0805">Transcription regulation</keyword>
<evidence type="ECO:0000313" key="6">
    <source>
        <dbReference type="EMBL" id="GAA0741544.1"/>
    </source>
</evidence>
<dbReference type="Gene3D" id="1.10.357.10">
    <property type="entry name" value="Tetracycline Repressor, domain 2"/>
    <property type="match status" value="1"/>
</dbReference>
<accession>A0ABN1JK52</accession>
<dbReference type="PROSITE" id="PS50977">
    <property type="entry name" value="HTH_TETR_2"/>
    <property type="match status" value="1"/>
</dbReference>
<feature type="domain" description="HTH tetR-type" evidence="5">
    <location>
        <begin position="24"/>
        <end position="84"/>
    </location>
</feature>
<evidence type="ECO:0000259" key="5">
    <source>
        <dbReference type="PROSITE" id="PS50977"/>
    </source>
</evidence>
<dbReference type="InterPro" id="IPR009057">
    <property type="entry name" value="Homeodomain-like_sf"/>
</dbReference>
<proteinExistence type="predicted"/>
<evidence type="ECO:0000256" key="3">
    <source>
        <dbReference type="ARBA" id="ARBA00023163"/>
    </source>
</evidence>
<name>A0ABN1JK52_9BURK</name>
<gene>
    <name evidence="6" type="ORF">GCM10009107_04210</name>
</gene>
<dbReference type="InterPro" id="IPR050109">
    <property type="entry name" value="HTH-type_TetR-like_transc_reg"/>
</dbReference>
<dbReference type="PRINTS" id="PR00455">
    <property type="entry name" value="HTHTETR"/>
</dbReference>
<feature type="DNA-binding region" description="H-T-H motif" evidence="4">
    <location>
        <begin position="47"/>
        <end position="66"/>
    </location>
</feature>
<evidence type="ECO:0000313" key="7">
    <source>
        <dbReference type="Proteomes" id="UP001500279"/>
    </source>
</evidence>
<dbReference type="PANTHER" id="PTHR30055">
    <property type="entry name" value="HTH-TYPE TRANSCRIPTIONAL REGULATOR RUTR"/>
    <property type="match status" value="1"/>
</dbReference>
<dbReference type="PANTHER" id="PTHR30055:SF234">
    <property type="entry name" value="HTH-TYPE TRANSCRIPTIONAL REGULATOR BETI"/>
    <property type="match status" value="1"/>
</dbReference>
<comment type="caution">
    <text evidence="6">The sequence shown here is derived from an EMBL/GenBank/DDBJ whole genome shotgun (WGS) entry which is preliminary data.</text>
</comment>
<reference evidence="6 7" key="1">
    <citation type="journal article" date="2019" name="Int. J. Syst. Evol. Microbiol.">
        <title>The Global Catalogue of Microorganisms (GCM) 10K type strain sequencing project: providing services to taxonomists for standard genome sequencing and annotation.</title>
        <authorList>
            <consortium name="The Broad Institute Genomics Platform"/>
            <consortium name="The Broad Institute Genome Sequencing Center for Infectious Disease"/>
            <person name="Wu L."/>
            <person name="Ma J."/>
        </authorList>
    </citation>
    <scope>NUCLEOTIDE SEQUENCE [LARGE SCALE GENOMIC DNA]</scope>
    <source>
        <strain evidence="6 7">JCM 15503</strain>
    </source>
</reference>
<dbReference type="EMBL" id="BAAAEW010000003">
    <property type="protein sequence ID" value="GAA0741544.1"/>
    <property type="molecule type" value="Genomic_DNA"/>
</dbReference>
<evidence type="ECO:0000256" key="4">
    <source>
        <dbReference type="PROSITE-ProRule" id="PRU00335"/>
    </source>
</evidence>
<protein>
    <submittedName>
        <fullName evidence="6">TetR/AcrR family transcriptional regulator</fullName>
    </submittedName>
</protein>
<keyword evidence="7" id="KW-1185">Reference proteome</keyword>
<keyword evidence="2 4" id="KW-0238">DNA-binding</keyword>
<sequence>MAGLLRMLRLSFAPMGELRENKKRETRQRISDVATKLFFERGFEEVTIDEIAVAAKVSKMTVFNYFARKEELMLDREDDLKMLPFRQALIERPDGTPPVDALRACLAALNGQKHPLCYINGQVLDWWRVVDASPSLQARLRELADEAAEGLAVALAGPNPDGLTRLKAGMIVLMVRTAREEAVRLLARGGSAKKANAAFLALMAQGFSAVEALAPQV</sequence>
<keyword evidence="3" id="KW-0804">Transcription</keyword>
<evidence type="ECO:0000256" key="2">
    <source>
        <dbReference type="ARBA" id="ARBA00023125"/>
    </source>
</evidence>
<dbReference type="Pfam" id="PF00440">
    <property type="entry name" value="TetR_N"/>
    <property type="match status" value="1"/>
</dbReference>
<dbReference type="InterPro" id="IPR001647">
    <property type="entry name" value="HTH_TetR"/>
</dbReference>